<dbReference type="AlphaFoldDB" id="A0A4Z0R393"/>
<gene>
    <name evidence="10" type="ORF">E4K67_18600</name>
</gene>
<dbReference type="GO" id="GO:0005886">
    <property type="term" value="C:plasma membrane"/>
    <property type="evidence" value="ECO:0007669"/>
    <property type="project" value="UniProtKB-SubCell"/>
</dbReference>
<keyword evidence="2" id="KW-1003">Cell membrane</keyword>
<dbReference type="Proteomes" id="UP000298460">
    <property type="component" value="Unassembled WGS sequence"/>
</dbReference>
<feature type="transmembrane region" description="Helical" evidence="8">
    <location>
        <begin position="77"/>
        <end position="97"/>
    </location>
</feature>
<keyword evidence="5 8" id="KW-1133">Transmembrane helix</keyword>
<feature type="transmembrane region" description="Helical" evidence="8">
    <location>
        <begin position="7"/>
        <end position="28"/>
    </location>
</feature>
<accession>A0A4Z0R393</accession>
<dbReference type="GO" id="GO:0015744">
    <property type="term" value="P:succinate transport"/>
    <property type="evidence" value="ECO:0007669"/>
    <property type="project" value="TreeGrafter"/>
</dbReference>
<name>A0A4Z0R393_9FIRM</name>
<feature type="transmembrane region" description="Helical" evidence="8">
    <location>
        <begin position="117"/>
        <end position="137"/>
    </location>
</feature>
<evidence type="ECO:0000256" key="6">
    <source>
        <dbReference type="ARBA" id="ARBA00023136"/>
    </source>
</evidence>
<comment type="subcellular location">
    <subcellularLocation>
        <location evidence="1">Cell membrane</location>
        <topology evidence="1">Multi-pass membrane protein</topology>
    </subcellularLocation>
</comment>
<dbReference type="EMBL" id="SPQQ01000007">
    <property type="protein sequence ID" value="TGE36467.1"/>
    <property type="molecule type" value="Genomic_DNA"/>
</dbReference>
<protein>
    <submittedName>
        <fullName evidence="10">Threonine/serine exporter</fullName>
    </submittedName>
</protein>
<keyword evidence="6 8" id="KW-0472">Membrane</keyword>
<evidence type="ECO:0000256" key="7">
    <source>
        <dbReference type="ARBA" id="ARBA00034125"/>
    </source>
</evidence>
<keyword evidence="4 8" id="KW-0812">Transmembrane</keyword>
<dbReference type="PANTHER" id="PTHR34390">
    <property type="entry name" value="UPF0442 PROTEIN YJJB-RELATED"/>
    <property type="match status" value="1"/>
</dbReference>
<dbReference type="Pfam" id="PF12821">
    <property type="entry name" value="ThrE_2"/>
    <property type="match status" value="1"/>
</dbReference>
<comment type="similarity">
    <text evidence="7">Belongs to the ThrE exporter (TC 2.A.79) family.</text>
</comment>
<evidence type="ECO:0000256" key="4">
    <source>
        <dbReference type="ARBA" id="ARBA00022692"/>
    </source>
</evidence>
<evidence type="ECO:0000256" key="1">
    <source>
        <dbReference type="ARBA" id="ARBA00004651"/>
    </source>
</evidence>
<dbReference type="PANTHER" id="PTHR34390:SF1">
    <property type="entry name" value="SUCCINATE TRANSPORTER SUBUNIT YJJB-RELATED"/>
    <property type="match status" value="1"/>
</dbReference>
<evidence type="ECO:0000313" key="10">
    <source>
        <dbReference type="EMBL" id="TGE36467.1"/>
    </source>
</evidence>
<feature type="transmembrane region" description="Helical" evidence="8">
    <location>
        <begin position="40"/>
        <end position="65"/>
    </location>
</feature>
<comment type="caution">
    <text evidence="10">The sequence shown here is derived from an EMBL/GenBank/DDBJ whole genome shotgun (WGS) entry which is preliminary data.</text>
</comment>
<evidence type="ECO:0000313" key="11">
    <source>
        <dbReference type="Proteomes" id="UP000298460"/>
    </source>
</evidence>
<evidence type="ECO:0000259" key="9">
    <source>
        <dbReference type="Pfam" id="PF12821"/>
    </source>
</evidence>
<evidence type="ECO:0000256" key="3">
    <source>
        <dbReference type="ARBA" id="ARBA00022519"/>
    </source>
</evidence>
<reference evidence="10 11" key="1">
    <citation type="submission" date="2019-03" db="EMBL/GenBank/DDBJ databases">
        <title>Draft Genome Sequence of Desulfosporosinus fructosivorans Strain 63.6F, Isolated from Marine Sediment in the Baltic Sea.</title>
        <authorList>
            <person name="Hausmann B."/>
            <person name="Vandieken V."/>
            <person name="Pjevac P."/>
            <person name="Schreck K."/>
            <person name="Herbold C.W."/>
            <person name="Loy A."/>
        </authorList>
    </citation>
    <scope>NUCLEOTIDE SEQUENCE [LARGE SCALE GENOMIC DNA]</scope>
    <source>
        <strain evidence="10 11">63.6F</strain>
    </source>
</reference>
<organism evidence="10 11">
    <name type="scientific">Desulfosporosinus fructosivorans</name>
    <dbReference type="NCBI Taxonomy" id="2018669"/>
    <lineage>
        <taxon>Bacteria</taxon>
        <taxon>Bacillati</taxon>
        <taxon>Bacillota</taxon>
        <taxon>Clostridia</taxon>
        <taxon>Eubacteriales</taxon>
        <taxon>Desulfitobacteriaceae</taxon>
        <taxon>Desulfosporosinus</taxon>
    </lineage>
</organism>
<dbReference type="InterPro" id="IPR050539">
    <property type="entry name" value="ThrE_Dicarb/AminoAcid_Exp"/>
</dbReference>
<dbReference type="InterPro" id="IPR024528">
    <property type="entry name" value="ThrE_2"/>
</dbReference>
<feature type="domain" description="Threonine/Serine exporter ThrE" evidence="9">
    <location>
        <begin position="10"/>
        <end position="131"/>
    </location>
</feature>
<evidence type="ECO:0000256" key="5">
    <source>
        <dbReference type="ARBA" id="ARBA00022989"/>
    </source>
</evidence>
<proteinExistence type="inferred from homology"/>
<keyword evidence="11" id="KW-1185">Reference proteome</keyword>
<keyword evidence="3" id="KW-0997">Cell inner membrane</keyword>
<evidence type="ECO:0000256" key="2">
    <source>
        <dbReference type="ARBA" id="ARBA00022475"/>
    </source>
</evidence>
<dbReference type="OrthoDB" id="9810047at2"/>
<evidence type="ECO:0000256" key="8">
    <source>
        <dbReference type="SAM" id="Phobius"/>
    </source>
</evidence>
<sequence length="161" mass="16917">METERMFIELTVAFISSLAFAVVFNVPVRYLLLGALAGTFGWLIFRSLGGTNTAIFFASVGIGLLAEGGARMFRVPVLIIAVPGIIPLVPGAGAYSTMLALVKGDFIGALTIGTETLFAAGAIAVGIALATVPLRLVRKGGERHIRKTANTRITSINSPKR</sequence>